<sequence>MKIEWILYVQIRNVQGRIMMKTNKPLLIVALLLFFIVNMTAFILKKVLDEWEYGELLISSQSLFKTLKYEVLYIKDIYRRKTTQA</sequence>
<reference evidence="2" key="1">
    <citation type="journal article" date="2015" name="Nature">
        <title>Complex archaea that bridge the gap between prokaryotes and eukaryotes.</title>
        <authorList>
            <person name="Spang A."/>
            <person name="Saw J.H."/>
            <person name="Jorgensen S.L."/>
            <person name="Zaremba-Niedzwiedzka K."/>
            <person name="Martijn J."/>
            <person name="Lind A.E."/>
            <person name="van Eijk R."/>
            <person name="Schleper C."/>
            <person name="Guy L."/>
            <person name="Ettema T.J."/>
        </authorList>
    </citation>
    <scope>NUCLEOTIDE SEQUENCE</scope>
</reference>
<keyword evidence="1" id="KW-0472">Membrane</keyword>
<comment type="caution">
    <text evidence="2">The sequence shown here is derived from an EMBL/GenBank/DDBJ whole genome shotgun (WGS) entry which is preliminary data.</text>
</comment>
<keyword evidence="1" id="KW-0812">Transmembrane</keyword>
<dbReference type="EMBL" id="LAZR01002194">
    <property type="protein sequence ID" value="KKN33252.1"/>
    <property type="molecule type" value="Genomic_DNA"/>
</dbReference>
<feature type="transmembrane region" description="Helical" evidence="1">
    <location>
        <begin position="26"/>
        <end position="44"/>
    </location>
</feature>
<dbReference type="AlphaFoldDB" id="A0A0F9Q8A6"/>
<name>A0A0F9Q8A6_9ZZZZ</name>
<evidence type="ECO:0000256" key="1">
    <source>
        <dbReference type="SAM" id="Phobius"/>
    </source>
</evidence>
<accession>A0A0F9Q8A6</accession>
<evidence type="ECO:0000313" key="2">
    <source>
        <dbReference type="EMBL" id="KKN33252.1"/>
    </source>
</evidence>
<proteinExistence type="predicted"/>
<gene>
    <name evidence="2" type="ORF">LCGC14_0805910</name>
</gene>
<organism evidence="2">
    <name type="scientific">marine sediment metagenome</name>
    <dbReference type="NCBI Taxonomy" id="412755"/>
    <lineage>
        <taxon>unclassified sequences</taxon>
        <taxon>metagenomes</taxon>
        <taxon>ecological metagenomes</taxon>
    </lineage>
</organism>
<protein>
    <submittedName>
        <fullName evidence="2">Uncharacterized protein</fullName>
    </submittedName>
</protein>
<keyword evidence="1" id="KW-1133">Transmembrane helix</keyword>